<feature type="transmembrane region" description="Helical" evidence="2">
    <location>
        <begin position="38"/>
        <end position="60"/>
    </location>
</feature>
<feature type="region of interest" description="Disordered" evidence="1">
    <location>
        <begin position="1"/>
        <end position="29"/>
    </location>
</feature>
<dbReference type="RefSeq" id="WP_226576073.1">
    <property type="nucleotide sequence ID" value="NZ_BLAY01000013.1"/>
</dbReference>
<gene>
    <name evidence="3" type="ORF">MiSe_12170</name>
</gene>
<protein>
    <submittedName>
        <fullName evidence="3">Uncharacterized protein</fullName>
    </submittedName>
</protein>
<sequence length="88" mass="9476">MSKTPPDDSPKQWAGRDISNSGRDTNRNTSVSVLSNNVMLFVLVGIVALGALAWALGVGIRQGQNGIEIKFQTQQQQLNPTSSPKKNP</sequence>
<evidence type="ECO:0000256" key="1">
    <source>
        <dbReference type="SAM" id="MobiDB-lite"/>
    </source>
</evidence>
<keyword evidence="2" id="KW-1133">Transmembrane helix</keyword>
<evidence type="ECO:0000313" key="3">
    <source>
        <dbReference type="EMBL" id="GET36466.1"/>
    </source>
</evidence>
<reference evidence="3" key="1">
    <citation type="submission" date="2019-10" db="EMBL/GenBank/DDBJ databases">
        <title>Draft genome sequece of Microseira wollei NIES-4236.</title>
        <authorList>
            <person name="Yamaguchi H."/>
            <person name="Suzuki S."/>
            <person name="Kawachi M."/>
        </authorList>
    </citation>
    <scope>NUCLEOTIDE SEQUENCE</scope>
    <source>
        <strain evidence="3">NIES-4236</strain>
    </source>
</reference>
<dbReference type="Proteomes" id="UP001050975">
    <property type="component" value="Unassembled WGS sequence"/>
</dbReference>
<evidence type="ECO:0000313" key="4">
    <source>
        <dbReference type="Proteomes" id="UP001050975"/>
    </source>
</evidence>
<dbReference type="AlphaFoldDB" id="A0AAV3X5H8"/>
<proteinExistence type="predicted"/>
<name>A0AAV3X5H8_9CYAN</name>
<keyword evidence="2" id="KW-0472">Membrane</keyword>
<accession>A0AAV3X5H8</accession>
<feature type="compositionally biased region" description="Basic and acidic residues" evidence="1">
    <location>
        <begin position="1"/>
        <end position="10"/>
    </location>
</feature>
<feature type="compositionally biased region" description="Polar residues" evidence="1">
    <location>
        <begin position="18"/>
        <end position="29"/>
    </location>
</feature>
<keyword evidence="2" id="KW-0812">Transmembrane</keyword>
<dbReference type="EMBL" id="BLAY01000013">
    <property type="protein sequence ID" value="GET36466.1"/>
    <property type="molecule type" value="Genomic_DNA"/>
</dbReference>
<organism evidence="3 4">
    <name type="scientific">Microseira wollei NIES-4236</name>
    <dbReference type="NCBI Taxonomy" id="2530354"/>
    <lineage>
        <taxon>Bacteria</taxon>
        <taxon>Bacillati</taxon>
        <taxon>Cyanobacteriota</taxon>
        <taxon>Cyanophyceae</taxon>
        <taxon>Oscillatoriophycideae</taxon>
        <taxon>Aerosakkonematales</taxon>
        <taxon>Aerosakkonemataceae</taxon>
        <taxon>Microseira</taxon>
    </lineage>
</organism>
<comment type="caution">
    <text evidence="3">The sequence shown here is derived from an EMBL/GenBank/DDBJ whole genome shotgun (WGS) entry which is preliminary data.</text>
</comment>
<keyword evidence="4" id="KW-1185">Reference proteome</keyword>
<evidence type="ECO:0000256" key="2">
    <source>
        <dbReference type="SAM" id="Phobius"/>
    </source>
</evidence>